<comment type="caution">
    <text evidence="2">The sequence shown here is derived from an EMBL/GenBank/DDBJ whole genome shotgun (WGS) entry which is preliminary data.</text>
</comment>
<dbReference type="Pfam" id="PF01497">
    <property type="entry name" value="Peripla_BP_2"/>
    <property type="match status" value="1"/>
</dbReference>
<dbReference type="PANTHER" id="PTHR30535">
    <property type="entry name" value="VITAMIN B12-BINDING PROTEIN"/>
    <property type="match status" value="1"/>
</dbReference>
<dbReference type="InterPro" id="IPR050902">
    <property type="entry name" value="ABC_Transporter_SBP"/>
</dbReference>
<feature type="domain" description="Fe/B12 periplasmic-binding" evidence="1">
    <location>
        <begin position="46"/>
        <end position="351"/>
    </location>
</feature>
<dbReference type="AlphaFoldDB" id="A0A077N9B0"/>
<evidence type="ECO:0000313" key="3">
    <source>
        <dbReference type="Proteomes" id="UP000028511"/>
    </source>
</evidence>
<evidence type="ECO:0000313" key="2">
    <source>
        <dbReference type="EMBL" id="CDG98736.1"/>
    </source>
</evidence>
<dbReference type="SUPFAM" id="SSF53807">
    <property type="entry name" value="Helical backbone' metal receptor"/>
    <property type="match status" value="1"/>
</dbReference>
<sequence>MSVIHYSIKYFISVLFVLLPIYSQAENITVTDIAGREVTVNAPAQRVMLTDSRIIIALNILHPNDPLKGIVAWDNALEKKAPDLAAAYEKKFPQLREIPIFPNPYTSDFSVEKAMTYKPDLVIFDIGLKPKLDNSNTVKLLEKSGISVIFIDFRQYPLSNTIPSMELLGKVFKKEENAGKYIAFYESRLSLINKRIGTLYQEQIPSVFIEYHAGMLGAEDCCDTIGDNSFGEFVTTAGGDNVGSKWFSGMGGKVNEEQLLVSNPDTYLMTVADWDQVRAGSQSVPLGYTGNLEKSEKRLQNLLSRPNLKVLRSYREKRVMAIYHQYYDSPFNIIAVEAIAKWLHPELFKDIDPHADSIYVHKTFTALDGSGVFWVTTK</sequence>
<dbReference type="Gene3D" id="3.40.50.1980">
    <property type="entry name" value="Nitrogenase molybdenum iron protein domain"/>
    <property type="match status" value="2"/>
</dbReference>
<evidence type="ECO:0000259" key="1">
    <source>
        <dbReference type="PROSITE" id="PS50983"/>
    </source>
</evidence>
<reference evidence="2" key="1">
    <citation type="submission" date="2013-07" db="EMBL/GenBank/DDBJ databases">
        <title>Sub-species coevolution in mutualistic symbiosis.</title>
        <authorList>
            <person name="Murfin K."/>
            <person name="Klassen J."/>
            <person name="Lee M."/>
            <person name="Forst S."/>
            <person name="Stock P."/>
            <person name="Goodrich-Blair H."/>
        </authorList>
    </citation>
    <scope>NUCLEOTIDE SEQUENCE [LARGE SCALE GENOMIC DNA]</scope>
    <source>
        <strain evidence="2">Puntauvense</strain>
    </source>
</reference>
<dbReference type="InterPro" id="IPR002491">
    <property type="entry name" value="ABC_transptr_periplasmic_BD"/>
</dbReference>
<organism evidence="2 3">
    <name type="scientific">Xenorhabdus bovienii str. puntauvense</name>
    <dbReference type="NCBI Taxonomy" id="1398201"/>
    <lineage>
        <taxon>Bacteria</taxon>
        <taxon>Pseudomonadati</taxon>
        <taxon>Pseudomonadota</taxon>
        <taxon>Gammaproteobacteria</taxon>
        <taxon>Enterobacterales</taxon>
        <taxon>Morganellaceae</taxon>
        <taxon>Xenorhabdus</taxon>
    </lineage>
</organism>
<dbReference type="Proteomes" id="UP000028511">
    <property type="component" value="Unassembled WGS sequence"/>
</dbReference>
<accession>A0A077N9B0</accession>
<dbReference type="HOGENOM" id="CLU_038034_5_0_6"/>
<dbReference type="CDD" id="cd01139">
    <property type="entry name" value="TroA_f"/>
    <property type="match status" value="1"/>
</dbReference>
<name>A0A077N9B0_XENBV</name>
<dbReference type="RefSeq" id="WP_046337473.1">
    <property type="nucleotide sequence ID" value="NZ_CAWLWN010000050.1"/>
</dbReference>
<dbReference type="EMBL" id="CBSW010000257">
    <property type="protein sequence ID" value="CDG98736.1"/>
    <property type="molecule type" value="Genomic_DNA"/>
</dbReference>
<gene>
    <name evidence="2" type="ORF">XBP1_520013</name>
</gene>
<dbReference type="PANTHER" id="PTHR30535:SF34">
    <property type="entry name" value="MOLYBDATE-BINDING PROTEIN MOLA"/>
    <property type="match status" value="1"/>
</dbReference>
<proteinExistence type="predicted"/>
<dbReference type="PROSITE" id="PS50983">
    <property type="entry name" value="FE_B12_PBP"/>
    <property type="match status" value="1"/>
</dbReference>
<protein>
    <recommendedName>
        <fullName evidence="1">Fe/B12 periplasmic-binding domain-containing protein</fullName>
    </recommendedName>
</protein>